<gene>
    <name evidence="3" type="ORF">CWI36_0103p0050</name>
    <name evidence="2" type="ORF">CWI39_1433p0030</name>
</gene>
<dbReference type="Proteomes" id="UP000293045">
    <property type="component" value="Unassembled WGS sequence"/>
</dbReference>
<dbReference type="EMBL" id="PIXR01001433">
    <property type="protein sequence ID" value="TBU01274.1"/>
    <property type="molecule type" value="Genomic_DNA"/>
</dbReference>
<dbReference type="EMBL" id="PITI01000103">
    <property type="protein sequence ID" value="TBU08729.1"/>
    <property type="molecule type" value="Genomic_DNA"/>
</dbReference>
<reference evidence="4 5" key="1">
    <citation type="submission" date="2017-12" db="EMBL/GenBank/DDBJ databases">
        <authorList>
            <person name="Pombert J.-F."/>
            <person name="Haag K.L."/>
            <person name="Ebert D."/>
        </authorList>
    </citation>
    <scope>NUCLEOTIDE SEQUENCE [LARGE SCALE GENOMIC DNA]</scope>
    <source>
        <strain evidence="3">BE-OM-2</strain>
        <strain evidence="2">IL-BN-2</strain>
    </source>
</reference>
<name>A0A4Q9LKD3_9MICR</name>
<dbReference type="VEuPathDB" id="MicrosporidiaDB:CWI39_1433p0030"/>
<evidence type="ECO:0000313" key="4">
    <source>
        <dbReference type="Proteomes" id="UP000291404"/>
    </source>
</evidence>
<feature type="region of interest" description="Disordered" evidence="1">
    <location>
        <begin position="23"/>
        <end position="44"/>
    </location>
</feature>
<evidence type="ECO:0000313" key="2">
    <source>
        <dbReference type="EMBL" id="TBU01274.1"/>
    </source>
</evidence>
<accession>A0A4Q9LKD3</accession>
<proteinExistence type="predicted"/>
<comment type="caution">
    <text evidence="3">The sequence shown here is derived from an EMBL/GenBank/DDBJ whole genome shotgun (WGS) entry which is preliminary data.</text>
</comment>
<evidence type="ECO:0000256" key="1">
    <source>
        <dbReference type="SAM" id="MobiDB-lite"/>
    </source>
</evidence>
<feature type="compositionally biased region" description="Basic and acidic residues" evidence="1">
    <location>
        <begin position="25"/>
        <end position="37"/>
    </location>
</feature>
<sequence>MKSNQYKIMGLLNIGTSLSSQLKNTEVDTKQPNKELSNESSRGKRNIHKVLAENNKKTILYFIDGVDFGVNSIIEIKKEIIEEEDRIIKQNEYFLIKRTEYCIDYDVIKELLEQNKKKNGNKKTIDTENCEEFIEEPEYL</sequence>
<evidence type="ECO:0000313" key="3">
    <source>
        <dbReference type="EMBL" id="TBU08729.1"/>
    </source>
</evidence>
<dbReference type="VEuPathDB" id="MicrosporidiaDB:CWI36_0103p0050"/>
<organism evidence="3 4">
    <name type="scientific">Hamiltosporidium magnivora</name>
    <dbReference type="NCBI Taxonomy" id="148818"/>
    <lineage>
        <taxon>Eukaryota</taxon>
        <taxon>Fungi</taxon>
        <taxon>Fungi incertae sedis</taxon>
        <taxon>Microsporidia</taxon>
        <taxon>Dubosqiidae</taxon>
        <taxon>Hamiltosporidium</taxon>
    </lineage>
</organism>
<dbReference type="Proteomes" id="UP000291404">
    <property type="component" value="Unassembled WGS sequence"/>
</dbReference>
<protein>
    <submittedName>
        <fullName evidence="3">Uncharacterized protein</fullName>
    </submittedName>
</protein>
<evidence type="ECO:0000313" key="5">
    <source>
        <dbReference type="Proteomes" id="UP000293045"/>
    </source>
</evidence>
<keyword evidence="4" id="KW-1185">Reference proteome</keyword>
<dbReference type="AlphaFoldDB" id="A0A4Q9LKD3"/>